<name>A0A151ZF60_TIELA</name>
<dbReference type="InParanoid" id="A0A151ZF60"/>
<sequence>MQDIFIKDSGTQNYNLKNSEQTSCPLLILKITEKLIKSLYKGKNQFQGVRESVVPMNVGFVRLLMTIASYTEMNSFKEFVCLNTFQNLTKKEIHELKEDYMLFLPYSFEFSNSIGYYKEHFGKEYIEKETLSFFFKNVKIGANLCVLSTIDRNTIKSNLTKIYTSLEGFLKTKHSSISFVPIIHCLSGIAAEHCKITSKFAETIVNAIFKHPTTLFDDTNQPLQDLFIKLCSQFPEIVLKNFITIVDCTLRQNLGYGCKVFFTLGLERIRKLDKLEAYSKSLWNQLKKSKDAKSAGLLIYFVGSDPKEVLEYLQLEQYSLPFGDLSGEKVLLKLIEADDKRYLNILHNPNHLITGKEGQQIAIEWAQTKEDFQSLFKLVVETATNLETSLWCSDFIKYFIGSEYEDLAKQCLSDILLINRSRELFDLMGKMNRYFDIDSSILKYFNFIHDYQEVAFDLLFSVNNIPNNFLDTQEYFSLNFKTQLEVYHQLYFSPKSSLSTPMDYCNRELSIIHQKTINRILPGLYPVSAKELCHVVDLFKDIPIENTISEPQILFEHRLNTLNSNRKKVLKYITKLKNTTINSNLKFLFDGEGELKDDKGYYHSYKKLKEFYNVYQCESLSLSTAPIYKFEKDLVNLKHLYLTTSQNSNDLFYNSVEEFVKHCTQLQSFTLNVKDNFLNSDIMVNIVKLILEHNSGTLSIVQIFHSQLYFPIDYENNLKEFKNSHNEFTYEIKVIYK</sequence>
<reference evidence="1 2" key="1">
    <citation type="submission" date="2015-12" db="EMBL/GenBank/DDBJ databases">
        <title>Dictyostelia acquired genes for synthesis and detection of signals that induce cell-type specialization by lateral gene transfer from prokaryotes.</title>
        <authorList>
            <person name="Gloeckner G."/>
            <person name="Schaap P."/>
        </authorList>
    </citation>
    <scope>NUCLEOTIDE SEQUENCE [LARGE SCALE GENOMIC DNA]</scope>
    <source>
        <strain evidence="1 2">TK</strain>
    </source>
</reference>
<comment type="caution">
    <text evidence="1">The sequence shown here is derived from an EMBL/GenBank/DDBJ whole genome shotgun (WGS) entry which is preliminary data.</text>
</comment>
<dbReference type="EMBL" id="LODT01000029">
    <property type="protein sequence ID" value="KYQ92606.1"/>
    <property type="molecule type" value="Genomic_DNA"/>
</dbReference>
<evidence type="ECO:0000313" key="2">
    <source>
        <dbReference type="Proteomes" id="UP000076078"/>
    </source>
</evidence>
<evidence type="ECO:0000313" key="1">
    <source>
        <dbReference type="EMBL" id="KYQ92606.1"/>
    </source>
</evidence>
<keyword evidence="2" id="KW-1185">Reference proteome</keyword>
<dbReference type="Proteomes" id="UP000076078">
    <property type="component" value="Unassembled WGS sequence"/>
</dbReference>
<gene>
    <name evidence="1" type="ORF">DLAC_06600</name>
</gene>
<dbReference type="AlphaFoldDB" id="A0A151ZF60"/>
<organism evidence="1 2">
    <name type="scientific">Tieghemostelium lacteum</name>
    <name type="common">Slime mold</name>
    <name type="synonym">Dictyostelium lacteum</name>
    <dbReference type="NCBI Taxonomy" id="361077"/>
    <lineage>
        <taxon>Eukaryota</taxon>
        <taxon>Amoebozoa</taxon>
        <taxon>Evosea</taxon>
        <taxon>Eumycetozoa</taxon>
        <taxon>Dictyostelia</taxon>
        <taxon>Dictyosteliales</taxon>
        <taxon>Raperosteliaceae</taxon>
        <taxon>Tieghemostelium</taxon>
    </lineage>
</organism>
<accession>A0A151ZF60</accession>
<protein>
    <submittedName>
        <fullName evidence="1">Uncharacterized protein</fullName>
    </submittedName>
</protein>
<proteinExistence type="predicted"/>